<gene>
    <name evidence="2" type="ORF">TrRE_jg11867</name>
</gene>
<dbReference type="PROSITE" id="PS00393">
    <property type="entry name" value="PEPCASE_2"/>
    <property type="match status" value="1"/>
</dbReference>
<dbReference type="OrthoDB" id="1365747at2759"/>
<dbReference type="InterPro" id="IPR021135">
    <property type="entry name" value="PEP_COase"/>
</dbReference>
<evidence type="ECO:0000313" key="2">
    <source>
        <dbReference type="EMBL" id="GMH55682.1"/>
    </source>
</evidence>
<dbReference type="GO" id="GO:0005829">
    <property type="term" value="C:cytosol"/>
    <property type="evidence" value="ECO:0007669"/>
    <property type="project" value="TreeGrafter"/>
</dbReference>
<dbReference type="Pfam" id="PF00311">
    <property type="entry name" value="PEPcase"/>
    <property type="match status" value="1"/>
</dbReference>
<evidence type="ECO:0000256" key="1">
    <source>
        <dbReference type="PROSITE-ProRule" id="PRU10112"/>
    </source>
</evidence>
<organism evidence="2 3">
    <name type="scientific">Triparma retinervis</name>
    <dbReference type="NCBI Taxonomy" id="2557542"/>
    <lineage>
        <taxon>Eukaryota</taxon>
        <taxon>Sar</taxon>
        <taxon>Stramenopiles</taxon>
        <taxon>Ochrophyta</taxon>
        <taxon>Bolidophyceae</taxon>
        <taxon>Parmales</taxon>
        <taxon>Triparmaceae</taxon>
        <taxon>Triparma</taxon>
    </lineage>
</organism>
<dbReference type="EMBL" id="BRXZ01002154">
    <property type="protein sequence ID" value="GMH55682.1"/>
    <property type="molecule type" value="Genomic_DNA"/>
</dbReference>
<feature type="active site" evidence="1">
    <location>
        <position position="252"/>
    </location>
</feature>
<name>A0A9W7DUR9_9STRA</name>
<dbReference type="GO" id="GO:0006099">
    <property type="term" value="P:tricarboxylic acid cycle"/>
    <property type="evidence" value="ECO:0007669"/>
    <property type="project" value="InterPro"/>
</dbReference>
<dbReference type="PRINTS" id="PR00150">
    <property type="entry name" value="PEPCARBXLASE"/>
</dbReference>
<dbReference type="AlphaFoldDB" id="A0A9W7DUR9"/>
<keyword evidence="3" id="KW-1185">Reference proteome</keyword>
<sequence length="325" mass="35301">PYRDLLKIIMDKMQRTLDTIESDLSNVRSGISGYDYSSGSSSIYLDTSDLLLDLNLIHRSLTSTGNGPIAGGGLSDLIRNLHCFGLTLVPLDLRQEADRHEDAVDAITRFLGQGSYKGWDEDTKVAWLGKQISGRRPLIGRGAWRKGSNERFFTPEVVEVLDTFEMAAEQGPGTLGAYVISQATLASDVMAVLLLQLSSGSESPMRVAPLFETLDDLEGAKGTMGRLWDNPAYMGRCGGRQEIMVGYSDSAKDAGRLAASWAQYETQEKLAKLGRERGVEVTFFHGKGGTVGRGGNPATFHAILGHPPETIDGRFRVTEQVRAGG</sequence>
<dbReference type="Proteomes" id="UP001165082">
    <property type="component" value="Unassembled WGS sequence"/>
</dbReference>
<dbReference type="InterPro" id="IPR015813">
    <property type="entry name" value="Pyrv/PenolPyrv_kinase-like_dom"/>
</dbReference>
<dbReference type="Gene3D" id="1.20.1440.90">
    <property type="entry name" value="Phosphoenolpyruvate/pyruvate domain"/>
    <property type="match status" value="1"/>
</dbReference>
<proteinExistence type="predicted"/>
<reference evidence="2" key="1">
    <citation type="submission" date="2022-07" db="EMBL/GenBank/DDBJ databases">
        <title>Genome analysis of Parmales, a sister group of diatoms, reveals the evolutionary specialization of diatoms from phago-mixotrophs to photoautotrophs.</title>
        <authorList>
            <person name="Ban H."/>
            <person name="Sato S."/>
            <person name="Yoshikawa S."/>
            <person name="Kazumasa Y."/>
            <person name="Nakamura Y."/>
            <person name="Ichinomiya M."/>
            <person name="Saitoh K."/>
            <person name="Sato N."/>
            <person name="Blanc-Mathieu R."/>
            <person name="Endo H."/>
            <person name="Kuwata A."/>
            <person name="Ogata H."/>
        </authorList>
    </citation>
    <scope>NUCLEOTIDE SEQUENCE</scope>
</reference>
<comment type="caution">
    <text evidence="2">The sequence shown here is derived from an EMBL/GenBank/DDBJ whole genome shotgun (WGS) entry which is preliminary data.</text>
</comment>
<dbReference type="PANTHER" id="PTHR30523:SF6">
    <property type="entry name" value="PHOSPHOENOLPYRUVATE CARBOXYLASE"/>
    <property type="match status" value="1"/>
</dbReference>
<protein>
    <recommendedName>
        <fullName evidence="4">Phosphoenolpyruvate carboxylase</fullName>
    </recommendedName>
</protein>
<feature type="non-terminal residue" evidence="2">
    <location>
        <position position="1"/>
    </location>
</feature>
<dbReference type="GO" id="GO:0008964">
    <property type="term" value="F:phosphoenolpyruvate carboxylase activity"/>
    <property type="evidence" value="ECO:0007669"/>
    <property type="project" value="InterPro"/>
</dbReference>
<evidence type="ECO:0008006" key="4">
    <source>
        <dbReference type="Google" id="ProtNLM"/>
    </source>
</evidence>
<accession>A0A9W7DUR9</accession>
<evidence type="ECO:0000313" key="3">
    <source>
        <dbReference type="Proteomes" id="UP001165082"/>
    </source>
</evidence>
<dbReference type="InterPro" id="IPR033129">
    <property type="entry name" value="PEPCASE_His_AS"/>
</dbReference>
<dbReference type="GO" id="GO:0015977">
    <property type="term" value="P:carbon fixation"/>
    <property type="evidence" value="ECO:0007669"/>
    <property type="project" value="InterPro"/>
</dbReference>
<dbReference type="PANTHER" id="PTHR30523">
    <property type="entry name" value="PHOSPHOENOLPYRUVATE CARBOXYLASE"/>
    <property type="match status" value="1"/>
</dbReference>
<dbReference type="SUPFAM" id="SSF51621">
    <property type="entry name" value="Phosphoenolpyruvate/pyruvate domain"/>
    <property type="match status" value="1"/>
</dbReference>